<proteinExistence type="predicted"/>
<evidence type="ECO:0000256" key="1">
    <source>
        <dbReference type="ARBA" id="ARBA00023015"/>
    </source>
</evidence>
<comment type="caution">
    <text evidence="5">The sequence shown here is derived from an EMBL/GenBank/DDBJ whole genome shotgun (WGS) entry which is preliminary data.</text>
</comment>
<dbReference type="Gene3D" id="1.10.10.10">
    <property type="entry name" value="Winged helix-like DNA-binding domain superfamily/Winged helix DNA-binding domain"/>
    <property type="match status" value="1"/>
</dbReference>
<name>A0ABQ2NBD9_9ACTN</name>
<dbReference type="EMBL" id="BMNI01000004">
    <property type="protein sequence ID" value="GGO90268.1"/>
    <property type="molecule type" value="Genomic_DNA"/>
</dbReference>
<dbReference type="Proteomes" id="UP000655410">
    <property type="component" value="Unassembled WGS sequence"/>
</dbReference>
<evidence type="ECO:0000256" key="2">
    <source>
        <dbReference type="ARBA" id="ARBA00023125"/>
    </source>
</evidence>
<evidence type="ECO:0000256" key="3">
    <source>
        <dbReference type="ARBA" id="ARBA00023163"/>
    </source>
</evidence>
<evidence type="ECO:0000313" key="6">
    <source>
        <dbReference type="Proteomes" id="UP000655410"/>
    </source>
</evidence>
<dbReference type="InterPro" id="IPR036390">
    <property type="entry name" value="WH_DNA-bd_sf"/>
</dbReference>
<keyword evidence="3" id="KW-0804">Transcription</keyword>
<protein>
    <recommendedName>
        <fullName evidence="4">HTH hxlR-type domain-containing protein</fullName>
    </recommendedName>
</protein>
<keyword evidence="2" id="KW-0238">DNA-binding</keyword>
<dbReference type="InterPro" id="IPR002577">
    <property type="entry name" value="HTH_HxlR"/>
</dbReference>
<dbReference type="Pfam" id="PF01638">
    <property type="entry name" value="HxlR"/>
    <property type="match status" value="1"/>
</dbReference>
<gene>
    <name evidence="5" type="ORF">GCM10011584_21690</name>
</gene>
<dbReference type="InterPro" id="IPR036388">
    <property type="entry name" value="WH-like_DNA-bd_sf"/>
</dbReference>
<keyword evidence="6" id="KW-1185">Reference proteome</keyword>
<feature type="domain" description="HTH hxlR-type" evidence="4">
    <location>
        <begin position="1"/>
        <end position="90"/>
    </location>
</feature>
<evidence type="ECO:0000259" key="4">
    <source>
        <dbReference type="PROSITE" id="PS51118"/>
    </source>
</evidence>
<dbReference type="PROSITE" id="PS51118">
    <property type="entry name" value="HTH_HXLR"/>
    <property type="match status" value="1"/>
</dbReference>
<sequence>MAAFDLLGRRWVLQIVGELGAADLGFNELQRRIGRISSSVLATRLRELSELSLVEVGDDGTYLLTELGRSLLLSLHGLFEWSDHWAASRGQVVNEPLDPALVNRLQPEA</sequence>
<evidence type="ECO:0000313" key="5">
    <source>
        <dbReference type="EMBL" id="GGO90268.1"/>
    </source>
</evidence>
<reference evidence="6" key="1">
    <citation type="journal article" date="2019" name="Int. J. Syst. Evol. Microbiol.">
        <title>The Global Catalogue of Microorganisms (GCM) 10K type strain sequencing project: providing services to taxonomists for standard genome sequencing and annotation.</title>
        <authorList>
            <consortium name="The Broad Institute Genomics Platform"/>
            <consortium name="The Broad Institute Genome Sequencing Center for Infectious Disease"/>
            <person name="Wu L."/>
            <person name="Ma J."/>
        </authorList>
    </citation>
    <scope>NUCLEOTIDE SEQUENCE [LARGE SCALE GENOMIC DNA]</scope>
    <source>
        <strain evidence="6">CGMCC 4.7371</strain>
    </source>
</reference>
<dbReference type="SUPFAM" id="SSF46785">
    <property type="entry name" value="Winged helix' DNA-binding domain"/>
    <property type="match status" value="1"/>
</dbReference>
<accession>A0ABQ2NBD9</accession>
<organism evidence="5 6">
    <name type="scientific">Nocardioides phosphati</name>
    <dbReference type="NCBI Taxonomy" id="1867775"/>
    <lineage>
        <taxon>Bacteria</taxon>
        <taxon>Bacillati</taxon>
        <taxon>Actinomycetota</taxon>
        <taxon>Actinomycetes</taxon>
        <taxon>Propionibacteriales</taxon>
        <taxon>Nocardioidaceae</taxon>
        <taxon>Nocardioides</taxon>
    </lineage>
</organism>
<keyword evidence="1" id="KW-0805">Transcription regulation</keyword>
<dbReference type="PANTHER" id="PTHR33204">
    <property type="entry name" value="TRANSCRIPTIONAL REGULATOR, MARR FAMILY"/>
    <property type="match status" value="1"/>
</dbReference>